<dbReference type="OrthoDB" id="8062037at2759"/>
<comment type="caution">
    <text evidence="1">The sequence shown here is derived from an EMBL/GenBank/DDBJ whole genome shotgun (WGS) entry which is preliminary data.</text>
</comment>
<keyword evidence="2" id="KW-1185">Reference proteome</keyword>
<accession>A0A4S4LS32</accession>
<evidence type="ECO:0000313" key="1">
    <source>
        <dbReference type="EMBL" id="THH15202.1"/>
    </source>
</evidence>
<protein>
    <recommendedName>
        <fullName evidence="3">RING-type domain-containing protein</fullName>
    </recommendedName>
</protein>
<dbReference type="Proteomes" id="UP000310158">
    <property type="component" value="Unassembled WGS sequence"/>
</dbReference>
<organism evidence="1 2">
    <name type="scientific">Bondarzewia mesenterica</name>
    <dbReference type="NCBI Taxonomy" id="1095465"/>
    <lineage>
        <taxon>Eukaryota</taxon>
        <taxon>Fungi</taxon>
        <taxon>Dikarya</taxon>
        <taxon>Basidiomycota</taxon>
        <taxon>Agaricomycotina</taxon>
        <taxon>Agaricomycetes</taxon>
        <taxon>Russulales</taxon>
        <taxon>Bondarzewiaceae</taxon>
        <taxon>Bondarzewia</taxon>
    </lineage>
</organism>
<dbReference type="SUPFAM" id="SSF57850">
    <property type="entry name" value="RING/U-box"/>
    <property type="match status" value="1"/>
</dbReference>
<evidence type="ECO:0008006" key="3">
    <source>
        <dbReference type="Google" id="ProtNLM"/>
    </source>
</evidence>
<name>A0A4S4LS32_9AGAM</name>
<sequence length="218" mass="23644">MQYRGRSDGRLTSQQIRELVTVLPKLSEDDLESLGHRESSCPICMNTFLAALAEEELAFAMDSPANPTEDAGVTRLSRTCGHLFCRKELSASPSSSHGFPAVTPGILTWIRDGVSSLFQNPSTRPPDSITYPYINSIRPVHSAARPSSSLQMAPRRAPQARSSVTTTRRMLTVTRMTRPWIASSPPTAKSGAACALTRLLPAADPSGRGPGRQPHCCR</sequence>
<gene>
    <name evidence="1" type="ORF">EW146_g5228</name>
</gene>
<reference evidence="1 2" key="1">
    <citation type="submission" date="2019-02" db="EMBL/GenBank/DDBJ databases">
        <title>Genome sequencing of the rare red list fungi Bondarzewia mesenterica.</title>
        <authorList>
            <person name="Buettner E."/>
            <person name="Kellner H."/>
        </authorList>
    </citation>
    <scope>NUCLEOTIDE SEQUENCE [LARGE SCALE GENOMIC DNA]</scope>
    <source>
        <strain evidence="1 2">DSM 108281</strain>
    </source>
</reference>
<dbReference type="EMBL" id="SGPL01000222">
    <property type="protein sequence ID" value="THH15202.1"/>
    <property type="molecule type" value="Genomic_DNA"/>
</dbReference>
<evidence type="ECO:0000313" key="2">
    <source>
        <dbReference type="Proteomes" id="UP000310158"/>
    </source>
</evidence>
<dbReference type="AlphaFoldDB" id="A0A4S4LS32"/>
<proteinExistence type="predicted"/>